<dbReference type="HOGENOM" id="CLU_026673_3_0_9"/>
<accession>G9WFG7</accession>
<dbReference type="PATRIC" id="fig|1045004.4.peg.1020"/>
<name>G9WFG7_9LACO</name>
<dbReference type="AlphaFoldDB" id="G9WFG7"/>
<keyword evidence="3" id="KW-1185">Reference proteome</keyword>
<dbReference type="InterPro" id="IPR014182">
    <property type="entry name" value="ADH_Zn_typ-1"/>
</dbReference>
<dbReference type="InterPro" id="IPR036291">
    <property type="entry name" value="NAD(P)-bd_dom_sf"/>
</dbReference>
<feature type="domain" description="Enoyl reductase (ER)" evidence="1">
    <location>
        <begin position="36"/>
        <end position="348"/>
    </location>
</feature>
<dbReference type="Gene3D" id="3.40.50.720">
    <property type="entry name" value="NAD(P)-binding Rossmann-like Domain"/>
    <property type="match status" value="1"/>
</dbReference>
<dbReference type="GO" id="GO:0008270">
    <property type="term" value="F:zinc ion binding"/>
    <property type="evidence" value="ECO:0007669"/>
    <property type="project" value="InterPro"/>
</dbReference>
<dbReference type="CDD" id="cd08252">
    <property type="entry name" value="AL_MDR"/>
    <property type="match status" value="1"/>
</dbReference>
<dbReference type="SUPFAM" id="SSF51735">
    <property type="entry name" value="NAD(P)-binding Rossmann-fold domains"/>
    <property type="match status" value="1"/>
</dbReference>
<dbReference type="InterPro" id="IPR020843">
    <property type="entry name" value="ER"/>
</dbReference>
<dbReference type="SMART" id="SM00829">
    <property type="entry name" value="PKS_ER"/>
    <property type="match status" value="1"/>
</dbReference>
<dbReference type="eggNOG" id="COG0604">
    <property type="taxonomic scope" value="Bacteria"/>
</dbReference>
<dbReference type="GO" id="GO:0016491">
    <property type="term" value="F:oxidoreductase activity"/>
    <property type="evidence" value="ECO:0007669"/>
    <property type="project" value="InterPro"/>
</dbReference>
<dbReference type="InterPro" id="IPR052585">
    <property type="entry name" value="Lipid_raft_assoc_Zn_ADH"/>
</dbReference>
<dbReference type="Pfam" id="PF13602">
    <property type="entry name" value="ADH_zinc_N_2"/>
    <property type="match status" value="1"/>
</dbReference>
<sequence>MNNHISNQVRQAAKNLVSEKQTAYSFNPKLPIPQEGAIFKKEIGLPAIGEHDIFVQVQAVSVNPVDGKLRTVTNPKKVAVLGYDAFGKVLQVGKSVTRFHVGDLAYYAGTTARNGSNEQYQSVDERLAGHPAQKLTATQSAAMPLTSLTAYEILVDHLGLDFQSKSAQGSKMLVINGAGGVGSILVQMAAYLGIEVSVTAHSEASINWLKQYPIDRIYDYQDLNENLADQKFDYIVFLYNPAPYWQTAIGHIKPYGRLVSIVGTETPLNMGPLKNIAAQFSWEYMFAKSDFNHDPLSQGQALDEVALLLDAGVLKSTLNQTFDHLSAGNLIQAYAPLDSGKTQGKIVLTAPFQ</sequence>
<organism evidence="2 3">
    <name type="scientific">Oenococcus kitaharae DSM 17330</name>
    <dbReference type="NCBI Taxonomy" id="1045004"/>
    <lineage>
        <taxon>Bacteria</taxon>
        <taxon>Bacillati</taxon>
        <taxon>Bacillota</taxon>
        <taxon>Bacilli</taxon>
        <taxon>Lactobacillales</taxon>
        <taxon>Lactobacillaceae</taxon>
        <taxon>Oenococcus</taxon>
    </lineage>
</organism>
<dbReference type="EMBL" id="AFVZ01000001">
    <property type="protein sequence ID" value="EHN59124.1"/>
    <property type="molecule type" value="Genomic_DNA"/>
</dbReference>
<evidence type="ECO:0000259" key="1">
    <source>
        <dbReference type="SMART" id="SM00829"/>
    </source>
</evidence>
<dbReference type="Proteomes" id="UP000004959">
    <property type="component" value="Chromosome"/>
</dbReference>
<dbReference type="Pfam" id="PF08240">
    <property type="entry name" value="ADH_N"/>
    <property type="match status" value="1"/>
</dbReference>
<evidence type="ECO:0000313" key="2">
    <source>
        <dbReference type="EMBL" id="EHN59124.1"/>
    </source>
</evidence>
<comment type="caution">
    <text evidence="2">The sequence shown here is derived from an EMBL/GenBank/DDBJ whole genome shotgun (WGS) entry which is preliminary data.</text>
</comment>
<dbReference type="SUPFAM" id="SSF50129">
    <property type="entry name" value="GroES-like"/>
    <property type="match status" value="1"/>
</dbReference>
<dbReference type="InterPro" id="IPR013154">
    <property type="entry name" value="ADH-like_N"/>
</dbReference>
<dbReference type="Gene3D" id="3.90.180.10">
    <property type="entry name" value="Medium-chain alcohol dehydrogenases, catalytic domain"/>
    <property type="match status" value="1"/>
</dbReference>
<dbReference type="InterPro" id="IPR011032">
    <property type="entry name" value="GroES-like_sf"/>
</dbReference>
<reference evidence="2 3" key="1">
    <citation type="journal article" date="2012" name="PLoS ONE">
        <title>Functional divergence in the genus oenococcus as predicted by genome sequencing of the newly-described species, Oenococcus kitaharae.</title>
        <authorList>
            <person name="Borneman A.R."/>
            <person name="McCarthy J.M."/>
            <person name="Chambers P.J."/>
            <person name="Bartowsky E.J."/>
        </authorList>
    </citation>
    <scope>NUCLEOTIDE SEQUENCE [LARGE SCALE GENOMIC DNA]</scope>
    <source>
        <strain evidence="3">DSM17330</strain>
    </source>
</reference>
<dbReference type="PANTHER" id="PTHR43482:SF1">
    <property type="entry name" value="PROTEIN AST1-RELATED"/>
    <property type="match status" value="1"/>
</dbReference>
<evidence type="ECO:0000313" key="3">
    <source>
        <dbReference type="Proteomes" id="UP000004959"/>
    </source>
</evidence>
<gene>
    <name evidence="2" type="ORF">OKIT_1021</name>
</gene>
<dbReference type="STRING" id="336988.NT96_06275"/>
<protein>
    <submittedName>
        <fullName evidence="2">Zinc-containing alcohol dehydrogenase</fullName>
    </submittedName>
</protein>
<dbReference type="PANTHER" id="PTHR43482">
    <property type="entry name" value="PROTEIN AST1-RELATED"/>
    <property type="match status" value="1"/>
</dbReference>
<dbReference type="RefSeq" id="WP_007745846.1">
    <property type="nucleotide sequence ID" value="NZ_CM001398.1"/>
</dbReference>
<proteinExistence type="predicted"/>